<keyword evidence="1" id="KW-1133">Transmembrane helix</keyword>
<evidence type="ECO:0000313" key="3">
    <source>
        <dbReference type="Proteomes" id="UP000005713"/>
    </source>
</evidence>
<keyword evidence="1" id="KW-0812">Transmembrane</keyword>
<gene>
    <name evidence="2" type="ORF">SSE37_14509</name>
</gene>
<protein>
    <submittedName>
        <fullName evidence="2">Uncharacterized protein</fullName>
    </submittedName>
</protein>
<dbReference type="RefSeq" id="WP_005862353.1">
    <property type="nucleotide sequence ID" value="NZ_AAYA01000015.1"/>
</dbReference>
<feature type="transmembrane region" description="Helical" evidence="1">
    <location>
        <begin position="46"/>
        <end position="64"/>
    </location>
</feature>
<evidence type="ECO:0000256" key="1">
    <source>
        <dbReference type="SAM" id="Phobius"/>
    </source>
</evidence>
<comment type="caution">
    <text evidence="2">The sequence shown here is derived from an EMBL/GenBank/DDBJ whole genome shotgun (WGS) entry which is preliminary data.</text>
</comment>
<dbReference type="EMBL" id="AAYA01000015">
    <property type="protein sequence ID" value="EBA06423.1"/>
    <property type="molecule type" value="Genomic_DNA"/>
</dbReference>
<reference evidence="2 3" key="1">
    <citation type="submission" date="2006-06" db="EMBL/GenBank/DDBJ databases">
        <authorList>
            <person name="Moran M.A."/>
            <person name="Ferriera S."/>
            <person name="Johnson J."/>
            <person name="Kravitz S."/>
            <person name="Beeson K."/>
            <person name="Sutton G."/>
            <person name="Rogers Y.-H."/>
            <person name="Friedman R."/>
            <person name="Frazier M."/>
            <person name="Venter J.C."/>
        </authorList>
    </citation>
    <scope>NUCLEOTIDE SEQUENCE [LARGE SCALE GENOMIC DNA]</scope>
    <source>
        <strain evidence="2 3">E-37</strain>
    </source>
</reference>
<dbReference type="Proteomes" id="UP000005713">
    <property type="component" value="Unassembled WGS sequence"/>
</dbReference>
<proteinExistence type="predicted"/>
<accession>A3K8I5</accession>
<keyword evidence="1" id="KW-0472">Membrane</keyword>
<sequence>MMTSTLALLILFCTTLVVLANLRVLLQDTCAMLTACASRARDSGQMISRGAFVTLWLLIFFLSFF</sequence>
<keyword evidence="3" id="KW-1185">Reference proteome</keyword>
<dbReference type="eggNOG" id="ENOG5033B8T">
    <property type="taxonomic scope" value="Bacteria"/>
</dbReference>
<dbReference type="OrthoDB" id="7876780at2"/>
<organism evidence="2 3">
    <name type="scientific">Sagittula stellata (strain ATCC 700073 / DSM 11524 / E-37)</name>
    <dbReference type="NCBI Taxonomy" id="388399"/>
    <lineage>
        <taxon>Bacteria</taxon>
        <taxon>Pseudomonadati</taxon>
        <taxon>Pseudomonadota</taxon>
        <taxon>Alphaproteobacteria</taxon>
        <taxon>Rhodobacterales</taxon>
        <taxon>Roseobacteraceae</taxon>
        <taxon>Sagittula</taxon>
    </lineage>
</organism>
<name>A3K8I5_SAGS3</name>
<evidence type="ECO:0000313" key="2">
    <source>
        <dbReference type="EMBL" id="EBA06423.1"/>
    </source>
</evidence>
<dbReference type="AlphaFoldDB" id="A3K8I5"/>